<evidence type="ECO:0000313" key="4">
    <source>
        <dbReference type="Proteomes" id="UP000432209"/>
    </source>
</evidence>
<proteinExistence type="predicted"/>
<dbReference type="InterPro" id="IPR027417">
    <property type="entry name" value="P-loop_NTPase"/>
</dbReference>
<dbReference type="EMBL" id="WIPH01000019">
    <property type="protein sequence ID" value="MQR99400.1"/>
    <property type="molecule type" value="Genomic_DNA"/>
</dbReference>
<evidence type="ECO:0000313" key="3">
    <source>
        <dbReference type="EMBL" id="MQR99400.1"/>
    </source>
</evidence>
<accession>A0A7X1VQC1</accession>
<dbReference type="SUPFAM" id="SSF55464">
    <property type="entry name" value="Origin of replication-binding domain, RBD-like"/>
    <property type="match status" value="1"/>
</dbReference>
<dbReference type="Proteomes" id="UP000432209">
    <property type="component" value="Unassembled WGS sequence"/>
</dbReference>
<name>A0A7X1VQC1_9PROT</name>
<evidence type="ECO:0000256" key="1">
    <source>
        <dbReference type="SAM" id="MobiDB-lite"/>
    </source>
</evidence>
<organism evidence="3 4">
    <name type="scientific">Gluconobacter aidae</name>
    <dbReference type="NCBI Taxonomy" id="2662454"/>
    <lineage>
        <taxon>Bacteria</taxon>
        <taxon>Pseudomonadati</taxon>
        <taxon>Pseudomonadota</taxon>
        <taxon>Alphaproteobacteria</taxon>
        <taxon>Acetobacterales</taxon>
        <taxon>Acetobacteraceae</taxon>
        <taxon>Gluconobacter</taxon>
    </lineage>
</organism>
<protein>
    <submittedName>
        <fullName evidence="3">Relaxase domain-containing protein</fullName>
    </submittedName>
</protein>
<evidence type="ECO:0000259" key="2">
    <source>
        <dbReference type="Pfam" id="PF08751"/>
    </source>
</evidence>
<dbReference type="InterPro" id="IPR014862">
    <property type="entry name" value="TrwC"/>
</dbReference>
<feature type="region of interest" description="Disordered" evidence="1">
    <location>
        <begin position="1322"/>
        <end position="1354"/>
    </location>
</feature>
<dbReference type="Gene3D" id="3.40.50.300">
    <property type="entry name" value="P-loop containing nucleotide triphosphate hydrolases"/>
    <property type="match status" value="1"/>
</dbReference>
<reference evidence="3 4" key="1">
    <citation type="submission" date="2019-10" db="EMBL/GenBank/DDBJ databases">
        <title>Gluconobacter aidae sp. nov., a novel species of acetic acid bacteria isolated in Thailand.</title>
        <authorList>
            <person name="Yukphan P."/>
            <person name="Charoenyingcharoen P."/>
            <person name="Malimas S."/>
            <person name="Muramatsu Y."/>
            <person name="Nakagawa Y."/>
            <person name="Tanasupawat S."/>
            <person name="Yamada Y."/>
        </authorList>
    </citation>
    <scope>NUCLEOTIDE SEQUENCE [LARGE SCALE GENOMIC DNA]</scope>
    <source>
        <strain evidence="3 4">AC10</strain>
    </source>
</reference>
<keyword evidence="4" id="KW-1185">Reference proteome</keyword>
<sequence>MVSEMMTYRTGIADRPSDASFMIAHLKEPTVSISEACQAAYYTGVDTVQAVTTSETVARLGSTVHPRAQKGLGLRPGHPITDLELANVMSGRRADGNRVPGKQIQKTTASIASVLELSSNSLPDALTLKRISGILRKKIPRTQKALLRQQAAAKRLFALYGLPSDQKAGPELLRRFGDGFDYNGLSINQDRFLKSLGHKHESVGYIDLTFSADKSLSVAWALARTPAERACLLQAHQDAVSRVMRDVEAIIGRARRGKAGRDGYDSGAIAWFGFLHYTARPTVYVPENGQDNNLQTQLVTVRTPGDPQLHTHCVIPNFVFTESGHVGGLDLARLQGRVKEIGALYQAYVADNLRQNGAEVALNQKTGAAQLVQVPEEVRTAFSKRTRQGEDAAQDYARQQNVDWSRLDADQKIRFLKQGIQGNPRQPKTDDLADQDAWQQTITQLGWTIPDFLTGHDTGTLHDPASRLDAAHRLTCAFLEDPFQKSAVLDGSIIRLCAARALIDVGIDTSADIDTVVSMVRENPIMIDGIRTEVLSIVNEDRRGDPRLRITTRLQADHEKEVIDRALKAANNHFGALSEAEIDLAIAAGGLNFRGKHGRSQRQAMSILGTQGRLAVLIGVAGSGKTTLLTPLVHAWAQSGHTVWGTAVAWRQADDLVGAGIAQHRLVATHPLLCGIKNGNIRLDSRSVLIVDELSLLSTVQLLALLRAQAMTGCRLVMIGDARQCQSVDAGPTVGLLQRALGKEKIPELLSSVRQQTETERATALLFRHGRALEALRRKFEDGSLLFADGDDHQVAEHIADLWLERHIVLKKETQNTLTVSAPTNADARMIASVIRDRRRSIGELDKDLVILKAMDQHGTPYDLPLARGDRVRLFKRTNAKRDDGKRGIIGNNGSVLEVLDYRYGGLYLRNSHGTCGWVDLETLASPQDDRVLLGYGDVLTIDASQGLTSTEHILAMPRGSGHLDAHRAYVGASRHRFRNWIVTSERAERRNIMSRRGMGSRQSIGRDDILTAMADNLDRRDQRLSALSLLEDARTLRADALKSFHKTLLQAERRNAPLSLKLRLKQARQKQILQGSSSLKPVEELLRSPLPEIGFRSQDMTENLKTSLRTQTYIAIAKNSVWFEKSHRRRRRREAVAEALQRTGLSDNPQWHCIARDVSPEDLDLTADAEYRALLSRGKKDANGLWIDADALRSIQNRLLRQGRDARRLKPCGLKYATAQVERLFDLTARHLDRPGADNPASSLALLLSSPARQSFSAAATLVADLQEMGMTISRDPTSVANRIYLDQKHVAQALSRYDVKTVTAVCDRLLLVHDFTTRRARSTPSPALKRENRKNSPAMRRSRREQKDRERD</sequence>
<dbReference type="Pfam" id="PF13604">
    <property type="entry name" value="AAA_30"/>
    <property type="match status" value="1"/>
</dbReference>
<dbReference type="Pfam" id="PF08751">
    <property type="entry name" value="TrwC"/>
    <property type="match status" value="1"/>
</dbReference>
<dbReference type="SUPFAM" id="SSF52540">
    <property type="entry name" value="P-loop containing nucleoside triphosphate hydrolases"/>
    <property type="match status" value="1"/>
</dbReference>
<dbReference type="NCBIfam" id="NF041492">
    <property type="entry name" value="MobF"/>
    <property type="match status" value="1"/>
</dbReference>
<gene>
    <name evidence="3" type="ORF">GFJ39_09360</name>
</gene>
<comment type="caution">
    <text evidence="3">The sequence shown here is derived from an EMBL/GenBank/DDBJ whole genome shotgun (WGS) entry which is preliminary data.</text>
</comment>
<feature type="domain" description="TrwC relaxase" evidence="2">
    <location>
        <begin position="41"/>
        <end position="443"/>
    </location>
</feature>